<evidence type="ECO:0000256" key="6">
    <source>
        <dbReference type="ARBA" id="ARBA00022989"/>
    </source>
</evidence>
<dbReference type="GO" id="GO:0005886">
    <property type="term" value="C:plasma membrane"/>
    <property type="evidence" value="ECO:0007669"/>
    <property type="project" value="UniProtKB-SubCell"/>
</dbReference>
<evidence type="ECO:0000256" key="4">
    <source>
        <dbReference type="ARBA" id="ARBA00022692"/>
    </source>
</evidence>
<evidence type="ECO:0000256" key="2">
    <source>
        <dbReference type="ARBA" id="ARBA00022475"/>
    </source>
</evidence>
<keyword evidence="2" id="KW-1003">Cell membrane</keyword>
<keyword evidence="5" id="KW-0552">Olfaction</keyword>
<dbReference type="Gene3D" id="1.20.1070.10">
    <property type="entry name" value="Rhodopsin 7-helix transmembrane proteins"/>
    <property type="match status" value="1"/>
</dbReference>
<keyword evidence="9" id="KW-1015">Disulfide bond</keyword>
<dbReference type="Proteomes" id="UP000515159">
    <property type="component" value="Chromosome 16"/>
</dbReference>
<dbReference type="InterPro" id="IPR000725">
    <property type="entry name" value="Olfact_rcpt"/>
</dbReference>
<keyword evidence="10" id="KW-0675">Receptor</keyword>
<accession>A0A6P8PDF8</accession>
<evidence type="ECO:0000259" key="14">
    <source>
        <dbReference type="PROSITE" id="PS50262"/>
    </source>
</evidence>
<evidence type="ECO:0000256" key="8">
    <source>
        <dbReference type="ARBA" id="ARBA00023136"/>
    </source>
</evidence>
<evidence type="ECO:0000256" key="3">
    <source>
        <dbReference type="ARBA" id="ARBA00022606"/>
    </source>
</evidence>
<reference evidence="16" key="1">
    <citation type="submission" date="2025-08" db="UniProtKB">
        <authorList>
            <consortium name="RefSeq"/>
        </authorList>
    </citation>
    <scope>IDENTIFICATION</scope>
</reference>
<dbReference type="RefSeq" id="XP_033779145.1">
    <property type="nucleotide sequence ID" value="XM_033923254.1"/>
</dbReference>
<keyword evidence="12" id="KW-0807">Transducer</keyword>
<dbReference type="AlphaFoldDB" id="A0A6P8PDF8"/>
<evidence type="ECO:0000313" key="15">
    <source>
        <dbReference type="Proteomes" id="UP000515159"/>
    </source>
</evidence>
<feature type="transmembrane region" description="Helical" evidence="13">
    <location>
        <begin position="31"/>
        <end position="50"/>
    </location>
</feature>
<organism evidence="15 16">
    <name type="scientific">Geotrypetes seraphini</name>
    <name type="common">Gaboon caecilian</name>
    <name type="synonym">Caecilia seraphini</name>
    <dbReference type="NCBI Taxonomy" id="260995"/>
    <lineage>
        <taxon>Eukaryota</taxon>
        <taxon>Metazoa</taxon>
        <taxon>Chordata</taxon>
        <taxon>Craniata</taxon>
        <taxon>Vertebrata</taxon>
        <taxon>Euteleostomi</taxon>
        <taxon>Amphibia</taxon>
        <taxon>Gymnophiona</taxon>
        <taxon>Geotrypetes</taxon>
    </lineage>
</organism>
<name>A0A6P8PDF8_GEOSA</name>
<dbReference type="InParanoid" id="A0A6P8PDF8"/>
<dbReference type="PROSITE" id="PS50262">
    <property type="entry name" value="G_PROTEIN_RECEP_F1_2"/>
    <property type="match status" value="1"/>
</dbReference>
<evidence type="ECO:0000256" key="13">
    <source>
        <dbReference type="SAM" id="Phobius"/>
    </source>
</evidence>
<evidence type="ECO:0000256" key="12">
    <source>
        <dbReference type="ARBA" id="ARBA00023224"/>
    </source>
</evidence>
<dbReference type="FunFam" id="1.20.1070.10:FF:000010">
    <property type="entry name" value="Olfactory receptor"/>
    <property type="match status" value="1"/>
</dbReference>
<evidence type="ECO:0000256" key="10">
    <source>
        <dbReference type="ARBA" id="ARBA00023170"/>
    </source>
</evidence>
<feature type="transmembrane region" description="Helical" evidence="13">
    <location>
        <begin position="127"/>
        <end position="156"/>
    </location>
</feature>
<keyword evidence="11" id="KW-0325">Glycoprotein</keyword>
<evidence type="ECO:0000256" key="5">
    <source>
        <dbReference type="ARBA" id="ARBA00022725"/>
    </source>
</evidence>
<keyword evidence="15" id="KW-1185">Reference proteome</keyword>
<feature type="domain" description="G-protein coupled receptors family 1 profile" evidence="14">
    <location>
        <begin position="1"/>
        <end position="221"/>
    </location>
</feature>
<dbReference type="Pfam" id="PF13853">
    <property type="entry name" value="7tm_4"/>
    <property type="match status" value="1"/>
</dbReference>
<dbReference type="InterPro" id="IPR050939">
    <property type="entry name" value="Olfactory_GPCR1"/>
</dbReference>
<dbReference type="CDD" id="cd13954">
    <property type="entry name" value="7tmA_OR"/>
    <property type="match status" value="1"/>
</dbReference>
<evidence type="ECO:0000256" key="11">
    <source>
        <dbReference type="ARBA" id="ARBA00023180"/>
    </source>
</evidence>
<keyword evidence="8 13" id="KW-0472">Membrane</keyword>
<keyword evidence="6 13" id="KW-1133">Transmembrane helix</keyword>
<dbReference type="KEGG" id="gsh:117349661"/>
<feature type="transmembrane region" description="Helical" evidence="13">
    <location>
        <begin position="71"/>
        <end position="94"/>
    </location>
</feature>
<evidence type="ECO:0000256" key="9">
    <source>
        <dbReference type="ARBA" id="ARBA00023157"/>
    </source>
</evidence>
<dbReference type="InterPro" id="IPR000276">
    <property type="entry name" value="GPCR_Rhodpsn"/>
</dbReference>
<feature type="transmembrane region" description="Helical" evidence="13">
    <location>
        <begin position="204"/>
        <end position="223"/>
    </location>
</feature>
<feature type="transmembrane region" description="Helical" evidence="13">
    <location>
        <begin position="168"/>
        <end position="192"/>
    </location>
</feature>
<dbReference type="GeneID" id="117349661"/>
<sequence>MGYISASLPKLLESFLTGNNKISFSGCIAQLYLFSTLGTTDTFLLVLMAYDRYLAICKPLHYTMIMNPRACVFLAVASWTTGFLLALILVVLVARLPFCGPNVIDHILCESNPMMELSCSDISSVQMAFSVIASVSILGTLLLIGTSYTFIICTIIKIPSALGRKKAFSTCSSHIIVVIIFYTTLCVMYVRVPGTRSSPEQDKIISLLYGIIIPFLNPFIYSLRNKDMQEAARKVLKRNKDFPTGLNDLNVISKGLK</sequence>
<comment type="subcellular location">
    <subcellularLocation>
        <location evidence="1">Cell membrane</location>
        <topology evidence="1">Multi-pass membrane protein</topology>
    </subcellularLocation>
</comment>
<dbReference type="PROSITE" id="PS00237">
    <property type="entry name" value="G_PROTEIN_RECEP_F1_1"/>
    <property type="match status" value="1"/>
</dbReference>
<dbReference type="InterPro" id="IPR017452">
    <property type="entry name" value="GPCR_Rhodpsn_7TM"/>
</dbReference>
<evidence type="ECO:0000256" key="7">
    <source>
        <dbReference type="ARBA" id="ARBA00023040"/>
    </source>
</evidence>
<dbReference type="OrthoDB" id="9890741at2759"/>
<dbReference type="SUPFAM" id="SSF81321">
    <property type="entry name" value="Family A G protein-coupled receptor-like"/>
    <property type="match status" value="1"/>
</dbReference>
<keyword evidence="7" id="KW-0297">G-protein coupled receptor</keyword>
<dbReference type="GO" id="GO:0004930">
    <property type="term" value="F:G protein-coupled receptor activity"/>
    <property type="evidence" value="ECO:0007669"/>
    <property type="project" value="UniProtKB-KW"/>
</dbReference>
<gene>
    <name evidence="16" type="primary">LOC117349661</name>
</gene>
<evidence type="ECO:0000256" key="1">
    <source>
        <dbReference type="ARBA" id="ARBA00004651"/>
    </source>
</evidence>
<keyword evidence="4 13" id="KW-0812">Transmembrane</keyword>
<dbReference type="PANTHER" id="PTHR24242">
    <property type="entry name" value="G-PROTEIN COUPLED RECEPTOR"/>
    <property type="match status" value="1"/>
</dbReference>
<proteinExistence type="predicted"/>
<dbReference type="PANTHER" id="PTHR24242:SF369">
    <property type="entry name" value="OLFACTORY RECEPTOR"/>
    <property type="match status" value="1"/>
</dbReference>
<evidence type="ECO:0000313" key="16">
    <source>
        <dbReference type="RefSeq" id="XP_033779145.1"/>
    </source>
</evidence>
<keyword evidence="3" id="KW-0716">Sensory transduction</keyword>
<dbReference type="GO" id="GO:0004984">
    <property type="term" value="F:olfactory receptor activity"/>
    <property type="evidence" value="ECO:0007669"/>
    <property type="project" value="InterPro"/>
</dbReference>
<protein>
    <submittedName>
        <fullName evidence="16">Olfactory receptor 6N1-like</fullName>
    </submittedName>
</protein>
<dbReference type="PRINTS" id="PR00245">
    <property type="entry name" value="OLFACTORYR"/>
</dbReference>